<reference evidence="1 2" key="1">
    <citation type="submission" date="2020-07" db="EMBL/GenBank/DDBJ databases">
        <title>Genomic analyses of the natural microbiome of Caenorhabditis elegans.</title>
        <authorList>
            <person name="Samuel B."/>
        </authorList>
    </citation>
    <scope>NUCLEOTIDE SEQUENCE [LARGE SCALE GENOMIC DNA]</scope>
    <source>
        <strain evidence="1 2">BIGb0408</strain>
    </source>
</reference>
<protein>
    <submittedName>
        <fullName evidence="1">Uncharacterized protein</fullName>
    </submittedName>
</protein>
<evidence type="ECO:0000313" key="2">
    <source>
        <dbReference type="Proteomes" id="UP000578688"/>
    </source>
</evidence>
<gene>
    <name evidence="1" type="ORF">FHR27_001627</name>
</gene>
<evidence type="ECO:0000313" key="1">
    <source>
        <dbReference type="EMBL" id="NYH73017.1"/>
    </source>
</evidence>
<proteinExistence type="predicted"/>
<name>A0A7Y9XKN0_9GAMM</name>
<comment type="caution">
    <text evidence="1">The sequence shown here is derived from an EMBL/GenBank/DDBJ whole genome shotgun (WGS) entry which is preliminary data.</text>
</comment>
<dbReference type="Proteomes" id="UP000578688">
    <property type="component" value="Unassembled WGS sequence"/>
</dbReference>
<accession>A0A7Y9XKN0</accession>
<sequence>MILLSSRKHYYRYSNGLNFIIKRCFLTLTSALRSDGLSD</sequence>
<dbReference type="AlphaFoldDB" id="A0A7Y9XKN0"/>
<dbReference type="EMBL" id="JACBYV010000001">
    <property type="protein sequence ID" value="NYH73017.1"/>
    <property type="molecule type" value="Genomic_DNA"/>
</dbReference>
<organism evidence="1 2">
    <name type="scientific">Phytopseudomonas flavescens</name>
    <dbReference type="NCBI Taxonomy" id="29435"/>
    <lineage>
        <taxon>Bacteria</taxon>
        <taxon>Pseudomonadati</taxon>
        <taxon>Pseudomonadota</taxon>
        <taxon>Gammaproteobacteria</taxon>
        <taxon>Pseudomonadales</taxon>
        <taxon>Pseudomonadaceae</taxon>
        <taxon>Phytopseudomonas</taxon>
    </lineage>
</organism>
<keyword evidence="2" id="KW-1185">Reference proteome</keyword>